<dbReference type="EMBL" id="LXQA011367422">
    <property type="protein sequence ID" value="MCI94823.1"/>
    <property type="molecule type" value="Genomic_DNA"/>
</dbReference>
<keyword evidence="2" id="KW-1185">Reference proteome</keyword>
<evidence type="ECO:0000313" key="2">
    <source>
        <dbReference type="Proteomes" id="UP000265520"/>
    </source>
</evidence>
<name>A0A392W4Z6_9FABA</name>
<proteinExistence type="predicted"/>
<sequence length="58" mass="6351">MSRTTDPEWRAFLASVRKNKVNLSPVVAVQSVQASLSPAIIEASASTKKIALRIPVMW</sequence>
<protein>
    <submittedName>
        <fullName evidence="1">Uncharacterized protein</fullName>
    </submittedName>
</protein>
<evidence type="ECO:0000313" key="1">
    <source>
        <dbReference type="EMBL" id="MCI94823.1"/>
    </source>
</evidence>
<reference evidence="1 2" key="1">
    <citation type="journal article" date="2018" name="Front. Plant Sci.">
        <title>Red Clover (Trifolium pratense) and Zigzag Clover (T. medium) - A Picture of Genomic Similarities and Differences.</title>
        <authorList>
            <person name="Dluhosova J."/>
            <person name="Istvanek J."/>
            <person name="Nedelnik J."/>
            <person name="Repkova J."/>
        </authorList>
    </citation>
    <scope>NUCLEOTIDE SEQUENCE [LARGE SCALE GENOMIC DNA]</scope>
    <source>
        <strain evidence="2">cv. 10/8</strain>
        <tissue evidence="1">Leaf</tissue>
    </source>
</reference>
<feature type="non-terminal residue" evidence="1">
    <location>
        <position position="58"/>
    </location>
</feature>
<dbReference type="AlphaFoldDB" id="A0A392W4Z6"/>
<accession>A0A392W4Z6</accession>
<dbReference type="Proteomes" id="UP000265520">
    <property type="component" value="Unassembled WGS sequence"/>
</dbReference>
<comment type="caution">
    <text evidence="1">The sequence shown here is derived from an EMBL/GenBank/DDBJ whole genome shotgun (WGS) entry which is preliminary data.</text>
</comment>
<organism evidence="1 2">
    <name type="scientific">Trifolium medium</name>
    <dbReference type="NCBI Taxonomy" id="97028"/>
    <lineage>
        <taxon>Eukaryota</taxon>
        <taxon>Viridiplantae</taxon>
        <taxon>Streptophyta</taxon>
        <taxon>Embryophyta</taxon>
        <taxon>Tracheophyta</taxon>
        <taxon>Spermatophyta</taxon>
        <taxon>Magnoliopsida</taxon>
        <taxon>eudicotyledons</taxon>
        <taxon>Gunneridae</taxon>
        <taxon>Pentapetalae</taxon>
        <taxon>rosids</taxon>
        <taxon>fabids</taxon>
        <taxon>Fabales</taxon>
        <taxon>Fabaceae</taxon>
        <taxon>Papilionoideae</taxon>
        <taxon>50 kb inversion clade</taxon>
        <taxon>NPAAA clade</taxon>
        <taxon>Hologalegina</taxon>
        <taxon>IRL clade</taxon>
        <taxon>Trifolieae</taxon>
        <taxon>Trifolium</taxon>
    </lineage>
</organism>